<dbReference type="SUPFAM" id="SSF51735">
    <property type="entry name" value="NAD(P)-binding Rossmann-fold domains"/>
    <property type="match status" value="1"/>
</dbReference>
<dbReference type="Pfam" id="PF13460">
    <property type="entry name" value="NAD_binding_10"/>
    <property type="match status" value="1"/>
</dbReference>
<evidence type="ECO:0000313" key="3">
    <source>
        <dbReference type="Proteomes" id="UP000245125"/>
    </source>
</evidence>
<gene>
    <name evidence="2" type="ORF">NBG4_500015</name>
</gene>
<feature type="domain" description="NAD(P)-binding" evidence="1">
    <location>
        <begin position="6"/>
        <end position="145"/>
    </location>
</feature>
<dbReference type="OrthoDB" id="9804595at2"/>
<dbReference type="InterPro" id="IPR051207">
    <property type="entry name" value="ComplexI_NDUFA9_subunit"/>
</dbReference>
<dbReference type="PANTHER" id="PTHR12126:SF11">
    <property type="entry name" value="NADH DEHYDROGENASE [UBIQUINONE] 1 ALPHA SUBCOMPLEX SUBUNIT 9, MITOCHONDRIAL"/>
    <property type="match status" value="1"/>
</dbReference>
<dbReference type="EMBL" id="OUUY01000098">
    <property type="protein sequence ID" value="SPQ01341.1"/>
    <property type="molecule type" value="Genomic_DNA"/>
</dbReference>
<dbReference type="GO" id="GO:0044877">
    <property type="term" value="F:protein-containing complex binding"/>
    <property type="evidence" value="ECO:0007669"/>
    <property type="project" value="TreeGrafter"/>
</dbReference>
<keyword evidence="3" id="KW-1185">Reference proteome</keyword>
<dbReference type="Gene3D" id="3.40.50.720">
    <property type="entry name" value="NAD(P)-binding Rossmann-like Domain"/>
    <property type="match status" value="1"/>
</dbReference>
<evidence type="ECO:0000259" key="1">
    <source>
        <dbReference type="Pfam" id="PF13460"/>
    </source>
</evidence>
<sequence>MIFITGASGFVGGHLVDDLLSRGHKLRCLVRSEKKGNLLSARGAEVIRGDITSPETISGVLGPEDFVVHLVGIIQEKGSATFRSVHVEGTANLVSEARRARVKHFFYQSALGAAKDSWSGYLKTKAEAEEIVKQSGLGYTIFRPSLIIGPWDGFTKKLLDMIKLSPVMPIPGHGGAKFQPVYIRDWLRCINKVIDNPAQFLSTYDIGGPEQLTYKEIVETLARSAGREKIVVDIPMGFMKMSAVFLGAVLPLPPVTLDQLRLLESDNICDIRTIESNFGFKPMRLAEALREFIKPAN</sequence>
<dbReference type="AlphaFoldDB" id="A0A2U3QIU6"/>
<name>A0A2U3QIU6_9BACT</name>
<evidence type="ECO:0000313" key="2">
    <source>
        <dbReference type="EMBL" id="SPQ01341.1"/>
    </source>
</evidence>
<dbReference type="InterPro" id="IPR036291">
    <property type="entry name" value="NAD(P)-bd_dom_sf"/>
</dbReference>
<dbReference type="InterPro" id="IPR016040">
    <property type="entry name" value="NAD(P)-bd_dom"/>
</dbReference>
<proteinExistence type="predicted"/>
<dbReference type="FunFam" id="3.40.50.720:FF:000702">
    <property type="entry name" value="NADH dehydrogenase (Ubiquinone)"/>
    <property type="match status" value="1"/>
</dbReference>
<dbReference type="PANTHER" id="PTHR12126">
    <property type="entry name" value="NADH-UBIQUINONE OXIDOREDUCTASE 39 KDA SUBUNIT-RELATED"/>
    <property type="match status" value="1"/>
</dbReference>
<dbReference type="CDD" id="cd05271">
    <property type="entry name" value="NDUFA9_like_SDR_a"/>
    <property type="match status" value="1"/>
</dbReference>
<protein>
    <submittedName>
        <fullName evidence="2">NAD-dependent epimerase/dehydratase</fullName>
    </submittedName>
</protein>
<organism evidence="2 3">
    <name type="scientific">Candidatus Sulfobium mesophilum</name>
    <dbReference type="NCBI Taxonomy" id="2016548"/>
    <lineage>
        <taxon>Bacteria</taxon>
        <taxon>Pseudomonadati</taxon>
        <taxon>Nitrospirota</taxon>
        <taxon>Nitrospiria</taxon>
        <taxon>Nitrospirales</taxon>
        <taxon>Nitrospiraceae</taxon>
        <taxon>Candidatus Sulfobium</taxon>
    </lineage>
</organism>
<reference evidence="3" key="1">
    <citation type="submission" date="2018-03" db="EMBL/GenBank/DDBJ databases">
        <authorList>
            <person name="Zecchin S."/>
        </authorList>
    </citation>
    <scope>NUCLEOTIDE SEQUENCE [LARGE SCALE GENOMIC DNA]</scope>
</reference>
<dbReference type="Proteomes" id="UP000245125">
    <property type="component" value="Unassembled WGS sequence"/>
</dbReference>
<accession>A0A2U3QIU6</accession>